<sequence length="318" mass="34245">MCIFSQCKAVSNGGALHLLINYPKEISLKTAGVFDCEAQSEGGAFWCSVNNGAKLTLPELWSFQDCKTLSDSGYGGAFYASINGENSQLIFESFIMFERCSGQNGGGMCLLVQSGGSFTIPFACYFTNCSSSNNGGGLYLKTNNGTVNFNPTQQIWMENCTCDGSGGGIYCLISNNEQISINNIKIKNCSSQGSGGGIYASIESEGQLILDKACEFYKCESHQSGGGIYIQINLTRQFSFFIKDALIHECKSITNTSLSYPESGFGGGLFLGGSGDYDPSSKLIDLRGMNISNNSADKYGQSVYIVMRDIVRLCQYGI</sequence>
<dbReference type="SUPFAM" id="SSF51126">
    <property type="entry name" value="Pectin lyase-like"/>
    <property type="match status" value="1"/>
</dbReference>
<evidence type="ECO:0000313" key="2">
    <source>
        <dbReference type="Proteomes" id="UP000324800"/>
    </source>
</evidence>
<organism evidence="1 2">
    <name type="scientific">Streblomastix strix</name>
    <dbReference type="NCBI Taxonomy" id="222440"/>
    <lineage>
        <taxon>Eukaryota</taxon>
        <taxon>Metamonada</taxon>
        <taxon>Preaxostyla</taxon>
        <taxon>Oxymonadida</taxon>
        <taxon>Streblomastigidae</taxon>
        <taxon>Streblomastix</taxon>
    </lineage>
</organism>
<evidence type="ECO:0008006" key="3">
    <source>
        <dbReference type="Google" id="ProtNLM"/>
    </source>
</evidence>
<evidence type="ECO:0000313" key="1">
    <source>
        <dbReference type="EMBL" id="KAA6352960.1"/>
    </source>
</evidence>
<dbReference type="InterPro" id="IPR012334">
    <property type="entry name" value="Pectin_lyas_fold"/>
</dbReference>
<dbReference type="InterPro" id="IPR011050">
    <property type="entry name" value="Pectin_lyase_fold/virulence"/>
</dbReference>
<comment type="caution">
    <text evidence="1">The sequence shown here is derived from an EMBL/GenBank/DDBJ whole genome shotgun (WGS) entry which is preliminary data.</text>
</comment>
<reference evidence="1 2" key="1">
    <citation type="submission" date="2019-03" db="EMBL/GenBank/DDBJ databases">
        <title>Single cell metagenomics reveals metabolic interactions within the superorganism composed of flagellate Streblomastix strix and complex community of Bacteroidetes bacteria on its surface.</title>
        <authorList>
            <person name="Treitli S.C."/>
            <person name="Kolisko M."/>
            <person name="Husnik F."/>
            <person name="Keeling P."/>
            <person name="Hampl V."/>
        </authorList>
    </citation>
    <scope>NUCLEOTIDE SEQUENCE [LARGE SCALE GENOMIC DNA]</scope>
    <source>
        <strain evidence="1">ST1C</strain>
    </source>
</reference>
<name>A0A5J4T620_9EUKA</name>
<dbReference type="EMBL" id="SNRW01039000">
    <property type="protein sequence ID" value="KAA6352960.1"/>
    <property type="molecule type" value="Genomic_DNA"/>
</dbReference>
<dbReference type="Proteomes" id="UP000324800">
    <property type="component" value="Unassembled WGS sequence"/>
</dbReference>
<accession>A0A5J4T620</accession>
<gene>
    <name evidence="1" type="ORF">EZS28_051513</name>
</gene>
<dbReference type="AlphaFoldDB" id="A0A5J4T620"/>
<feature type="non-terminal residue" evidence="1">
    <location>
        <position position="318"/>
    </location>
</feature>
<proteinExistence type="predicted"/>
<dbReference type="Gene3D" id="2.160.20.10">
    <property type="entry name" value="Single-stranded right-handed beta-helix, Pectin lyase-like"/>
    <property type="match status" value="1"/>
</dbReference>
<protein>
    <recommendedName>
        <fullName evidence="3">Right handed beta helix domain-containing protein</fullName>
    </recommendedName>
</protein>